<feature type="domain" description="Tryptophan/threonine-rich plasmodium antigen C-terminal" evidence="2">
    <location>
        <begin position="105"/>
        <end position="263"/>
    </location>
</feature>
<dbReference type="VEuPathDB" id="PlasmoDB:PCYB_001980"/>
<dbReference type="Proteomes" id="UP000006319">
    <property type="component" value="Unassembled WGS sequence"/>
</dbReference>
<reference evidence="3 4" key="1">
    <citation type="journal article" date="2012" name="Nat. Genet.">
        <title>Plasmodium cynomolgi genome sequences provide insight into Plasmodium vivax and the monkey malaria clade.</title>
        <authorList>
            <person name="Tachibana S."/>
            <person name="Sullivan S.A."/>
            <person name="Kawai S."/>
            <person name="Nakamura S."/>
            <person name="Kim H.R."/>
            <person name="Goto N."/>
            <person name="Arisue N."/>
            <person name="Palacpac N.M.Q."/>
            <person name="Honma H."/>
            <person name="Yagi M."/>
            <person name="Tougan T."/>
            <person name="Katakai Y."/>
            <person name="Kaneko O."/>
            <person name="Mita T."/>
            <person name="Kita K."/>
            <person name="Yasutomi Y."/>
            <person name="Sutton P.L."/>
            <person name="Shakhbatyan R."/>
            <person name="Horii T."/>
            <person name="Yasunaga T."/>
            <person name="Barnwell J.W."/>
            <person name="Escalante A.A."/>
            <person name="Carlton J.M."/>
            <person name="Tanabe K."/>
        </authorList>
    </citation>
    <scope>NUCLEOTIDE SEQUENCE [LARGE SCALE GENOMIC DNA]</scope>
    <source>
        <strain evidence="3 4">B</strain>
    </source>
</reference>
<evidence type="ECO:0000256" key="1">
    <source>
        <dbReference type="SAM" id="MobiDB-lite"/>
    </source>
</evidence>
<dbReference type="RefSeq" id="XP_004227668.1">
    <property type="nucleotide sequence ID" value="XM_004227620.1"/>
</dbReference>
<feature type="compositionally biased region" description="Polar residues" evidence="1">
    <location>
        <begin position="11"/>
        <end position="29"/>
    </location>
</feature>
<evidence type="ECO:0000259" key="2">
    <source>
        <dbReference type="Pfam" id="PF12319"/>
    </source>
</evidence>
<evidence type="ECO:0000313" key="4">
    <source>
        <dbReference type="Proteomes" id="UP000006319"/>
    </source>
</evidence>
<organism evidence="3 4">
    <name type="scientific">Plasmodium cynomolgi (strain B)</name>
    <dbReference type="NCBI Taxonomy" id="1120755"/>
    <lineage>
        <taxon>Eukaryota</taxon>
        <taxon>Sar</taxon>
        <taxon>Alveolata</taxon>
        <taxon>Apicomplexa</taxon>
        <taxon>Aconoidasida</taxon>
        <taxon>Haemosporida</taxon>
        <taxon>Plasmodiidae</taxon>
        <taxon>Plasmodium</taxon>
        <taxon>Plasmodium (Plasmodium)</taxon>
    </lineage>
</organism>
<sequence>MHISFHVQKGNMESSTYSENDVSEDNTSILREKKKEDKSRRAKGKSLSCVLSTFLAFLTSTAALLNTCSLPSLIEKSDAVDQPVCLVGLVEGGIEKEEEWKRYTWDNWKIRLEEDFNQFYFLLDKEKKEWLDKIEGEWEKLIQEMEKKWTINEKGFDNNAHLSDILEESSTWNYSQWEDWIRTKGSRLMEIEWENWVNENDSFFNDMIVNKWIQWKNSKIMSWVTSEWKTDEDSYWANWEKNKSCKLLHMTERTKWLKMERKNQ</sequence>
<accession>K6V2G5</accession>
<keyword evidence="4" id="KW-1185">Reference proteome</keyword>
<dbReference type="EMBL" id="DF157171">
    <property type="protein sequence ID" value="GAB69450.1"/>
    <property type="molecule type" value="Genomic_DNA"/>
</dbReference>
<name>K6V2G5_PLACD</name>
<dbReference type="OMA" id="EIEWENW"/>
<dbReference type="KEGG" id="pcy:PCYB_001980"/>
<dbReference type="AlphaFoldDB" id="K6V2G5"/>
<feature type="region of interest" description="Disordered" evidence="1">
    <location>
        <begin position="1"/>
        <end position="37"/>
    </location>
</feature>
<dbReference type="PhylomeDB" id="K6V2G5"/>
<proteinExistence type="predicted"/>
<gene>
    <name evidence="3" type="ORF">PCYB_001980</name>
</gene>
<dbReference type="InterPro" id="IPR022089">
    <property type="entry name" value="Plasmodium-antigen_C"/>
</dbReference>
<protein>
    <submittedName>
        <fullName evidence="3">Tryptophan-rich antigen</fullName>
    </submittedName>
</protein>
<dbReference type="OrthoDB" id="370547at2759"/>
<dbReference type="GeneID" id="14695991"/>
<evidence type="ECO:0000313" key="3">
    <source>
        <dbReference type="EMBL" id="GAB69450.1"/>
    </source>
</evidence>
<dbReference type="Pfam" id="PF12319">
    <property type="entry name" value="TryThrA_C"/>
    <property type="match status" value="1"/>
</dbReference>